<evidence type="ECO:0000313" key="9">
    <source>
        <dbReference type="Proteomes" id="UP000077248"/>
    </source>
</evidence>
<dbReference type="InterPro" id="IPR013087">
    <property type="entry name" value="Znf_C2H2_type"/>
</dbReference>
<evidence type="ECO:0000313" key="8">
    <source>
        <dbReference type="EMBL" id="OAG17949.1"/>
    </source>
</evidence>
<evidence type="ECO:0000256" key="1">
    <source>
        <dbReference type="ARBA" id="ARBA00022723"/>
    </source>
</evidence>
<keyword evidence="2" id="KW-0677">Repeat</keyword>
<feature type="compositionally biased region" description="Polar residues" evidence="6">
    <location>
        <begin position="253"/>
        <end position="262"/>
    </location>
</feature>
<protein>
    <recommendedName>
        <fullName evidence="7">C2H2-type domain-containing protein</fullName>
    </recommendedName>
</protein>
<sequence length="508" mass="57440">MPATLEPIRRVKCTYADCDMSFDTEKIMKNHKKNFDDHEYCHKCDEDFETFEDYAMHKITRPEEHGQACRVCGDEFKSTSGLKRHIERNHKVDQELTCIGCQKSFYRACLFIEHLEFGHCEVIQASQFQGHVVHKHLVEKYLEDGPAWNRLQQKMSKYEAAIDVEEVGGVLLSDDPIDDSADIEDVKFEAIKPDPSLEEPHTPVFSGHYPPLPTQSGFMPGVDMEVASMIGGMSLNGDVDVDSDGSTVIRSPAASNFPTISPSPFGRDAIQSQHGSFVHDGSEVQGSSVSSSNHETKVWGLRKGKSTGSILFPNAKPKAPPSEFSVSAHDEAMEHAHGPNLFRDRFWDPMSSDWNPERFYDSIVNKYYCPFVCEQNFDIRQDLNNHILVDHRITRVKCPKCLKYFKSATALMAHCESHGSKCTINHTDNFGVFLDRMSGGFLGVQEKIRPDHLNTRPTLRRNAETGHMEMYKPPVASYLQYTVTTPPDWKNPVHSAVQIGGIPRKSQW</sequence>
<dbReference type="Gene3D" id="3.30.160.60">
    <property type="entry name" value="Classic Zinc Finger"/>
    <property type="match status" value="2"/>
</dbReference>
<dbReference type="RefSeq" id="XP_018383370.1">
    <property type="nucleotide sequence ID" value="XM_018530834.1"/>
</dbReference>
<dbReference type="OMA" id="VKHIVCP"/>
<name>A0A177DGK9_ALTAL</name>
<keyword evidence="3 5" id="KW-0863">Zinc-finger</keyword>
<dbReference type="PANTHER" id="PTHR24409:SF356">
    <property type="entry name" value="C2H2 FINGER DOMAIN TRANSCRIPTION FACTOR (EUROFUNG)"/>
    <property type="match status" value="1"/>
</dbReference>
<evidence type="ECO:0000256" key="6">
    <source>
        <dbReference type="SAM" id="MobiDB-lite"/>
    </source>
</evidence>
<dbReference type="AlphaFoldDB" id="A0A177DGK9"/>
<feature type="domain" description="C2H2-type" evidence="7">
    <location>
        <begin position="396"/>
        <end position="423"/>
    </location>
</feature>
<evidence type="ECO:0000256" key="2">
    <source>
        <dbReference type="ARBA" id="ARBA00022737"/>
    </source>
</evidence>
<keyword evidence="9" id="KW-1185">Reference proteome</keyword>
<feature type="compositionally biased region" description="Low complexity" evidence="6">
    <location>
        <begin position="283"/>
        <end position="292"/>
    </location>
</feature>
<gene>
    <name evidence="8" type="ORF">CC77DRAFT_243786</name>
</gene>
<keyword evidence="4" id="KW-0862">Zinc</keyword>
<keyword evidence="1" id="KW-0479">Metal-binding</keyword>
<dbReference type="GO" id="GO:0005634">
    <property type="term" value="C:nucleus"/>
    <property type="evidence" value="ECO:0007669"/>
    <property type="project" value="TreeGrafter"/>
</dbReference>
<dbReference type="PROSITE" id="PS00028">
    <property type="entry name" value="ZINC_FINGER_C2H2_1"/>
    <property type="match status" value="3"/>
</dbReference>
<dbReference type="InterPro" id="IPR036236">
    <property type="entry name" value="Znf_C2H2_sf"/>
</dbReference>
<dbReference type="EMBL" id="KV441485">
    <property type="protein sequence ID" value="OAG17949.1"/>
    <property type="molecule type" value="Genomic_DNA"/>
</dbReference>
<feature type="region of interest" description="Disordered" evidence="6">
    <location>
        <begin position="250"/>
        <end position="296"/>
    </location>
</feature>
<accession>A0A177DGK9</accession>
<dbReference type="Proteomes" id="UP000077248">
    <property type="component" value="Unassembled WGS sequence"/>
</dbReference>
<dbReference type="PROSITE" id="PS50157">
    <property type="entry name" value="ZINC_FINGER_C2H2_2"/>
    <property type="match status" value="2"/>
</dbReference>
<dbReference type="SMART" id="SM00355">
    <property type="entry name" value="ZnF_C2H2"/>
    <property type="match status" value="6"/>
</dbReference>
<evidence type="ECO:0000256" key="5">
    <source>
        <dbReference type="PROSITE-ProRule" id="PRU00042"/>
    </source>
</evidence>
<dbReference type="SUPFAM" id="SSF57667">
    <property type="entry name" value="beta-beta-alpha zinc fingers"/>
    <property type="match status" value="1"/>
</dbReference>
<feature type="domain" description="C2H2-type" evidence="7">
    <location>
        <begin position="67"/>
        <end position="95"/>
    </location>
</feature>
<proteinExistence type="predicted"/>
<evidence type="ECO:0000256" key="4">
    <source>
        <dbReference type="ARBA" id="ARBA00022833"/>
    </source>
</evidence>
<dbReference type="PANTHER" id="PTHR24409">
    <property type="entry name" value="ZINC FINGER PROTEIN 142"/>
    <property type="match status" value="1"/>
</dbReference>
<organism evidence="8 9">
    <name type="scientific">Alternaria alternata</name>
    <name type="common">Alternaria rot fungus</name>
    <name type="synonym">Torula alternata</name>
    <dbReference type="NCBI Taxonomy" id="5599"/>
    <lineage>
        <taxon>Eukaryota</taxon>
        <taxon>Fungi</taxon>
        <taxon>Dikarya</taxon>
        <taxon>Ascomycota</taxon>
        <taxon>Pezizomycotina</taxon>
        <taxon>Dothideomycetes</taxon>
        <taxon>Pleosporomycetidae</taxon>
        <taxon>Pleosporales</taxon>
        <taxon>Pleosporineae</taxon>
        <taxon>Pleosporaceae</taxon>
        <taxon>Alternaria</taxon>
        <taxon>Alternaria sect. Alternaria</taxon>
        <taxon>Alternaria alternata complex</taxon>
    </lineage>
</organism>
<dbReference type="GO" id="GO:0000981">
    <property type="term" value="F:DNA-binding transcription factor activity, RNA polymerase II-specific"/>
    <property type="evidence" value="ECO:0007669"/>
    <property type="project" value="TreeGrafter"/>
</dbReference>
<dbReference type="GeneID" id="29116428"/>
<dbReference type="VEuPathDB" id="FungiDB:CC77DRAFT_243786"/>
<dbReference type="KEGG" id="aalt:CC77DRAFT_243786"/>
<evidence type="ECO:0000256" key="3">
    <source>
        <dbReference type="ARBA" id="ARBA00022771"/>
    </source>
</evidence>
<evidence type="ECO:0000259" key="7">
    <source>
        <dbReference type="PROSITE" id="PS50157"/>
    </source>
</evidence>
<dbReference type="GO" id="GO:0008270">
    <property type="term" value="F:zinc ion binding"/>
    <property type="evidence" value="ECO:0007669"/>
    <property type="project" value="UniProtKB-KW"/>
</dbReference>
<reference evidence="8 9" key="1">
    <citation type="submission" date="2016-05" db="EMBL/GenBank/DDBJ databases">
        <title>Comparative analysis of secretome profiles of manganese(II)-oxidizing ascomycete fungi.</title>
        <authorList>
            <consortium name="DOE Joint Genome Institute"/>
            <person name="Zeiner C.A."/>
            <person name="Purvine S.O."/>
            <person name="Zink E.M."/>
            <person name="Wu S."/>
            <person name="Pasa-Tolic L."/>
            <person name="Chaput D.L."/>
            <person name="Haridas S."/>
            <person name="Grigoriev I.V."/>
            <person name="Santelli C.M."/>
            <person name="Hansel C.M."/>
        </authorList>
    </citation>
    <scope>NUCLEOTIDE SEQUENCE [LARGE SCALE GENOMIC DNA]</scope>
    <source>
        <strain evidence="8 9">SRC1lrK2f</strain>
    </source>
</reference>
<dbReference type="GO" id="GO:0000977">
    <property type="term" value="F:RNA polymerase II transcription regulatory region sequence-specific DNA binding"/>
    <property type="evidence" value="ECO:0007669"/>
    <property type="project" value="TreeGrafter"/>
</dbReference>